<sequence length="126" mass="13961">MPSPAANKRKGAQFEIDLMKTLREMGLDAERLRLAGKDDEGDLVLRSFGPSSGKHYVVIEAKSGAMHPAVFVREAEAERRNFARHRGLPLDMVSGVAVVKRPRLNVLDSYVLTTLREYLNLGEVGV</sequence>
<proteinExistence type="predicted"/>
<evidence type="ECO:0008006" key="3">
    <source>
        <dbReference type="Google" id="ProtNLM"/>
    </source>
</evidence>
<comment type="caution">
    <text evidence="1">The sequence shown here is derived from an EMBL/GenBank/DDBJ whole genome shotgun (WGS) entry which is preliminary data.</text>
</comment>
<dbReference type="InterPro" id="IPR011856">
    <property type="entry name" value="tRNA_endonuc-like_dom_sf"/>
</dbReference>
<protein>
    <recommendedName>
        <fullName evidence="3">Holliday junction resolvase</fullName>
    </recommendedName>
</protein>
<gene>
    <name evidence="1" type="ORF">FHR83_007130</name>
</gene>
<accession>A0A7W5AP44</accession>
<keyword evidence="2" id="KW-1185">Reference proteome</keyword>
<name>A0A7W5AP44_9ACTN</name>
<dbReference type="GO" id="GO:0003676">
    <property type="term" value="F:nucleic acid binding"/>
    <property type="evidence" value="ECO:0007669"/>
    <property type="project" value="InterPro"/>
</dbReference>
<dbReference type="AlphaFoldDB" id="A0A7W5AP44"/>
<dbReference type="Gene3D" id="3.40.1350.10">
    <property type="match status" value="1"/>
</dbReference>
<evidence type="ECO:0000313" key="1">
    <source>
        <dbReference type="EMBL" id="MBB3099424.1"/>
    </source>
</evidence>
<evidence type="ECO:0000313" key="2">
    <source>
        <dbReference type="Proteomes" id="UP000590749"/>
    </source>
</evidence>
<dbReference type="Proteomes" id="UP000590749">
    <property type="component" value="Unassembled WGS sequence"/>
</dbReference>
<dbReference type="EMBL" id="JACHXF010000018">
    <property type="protein sequence ID" value="MBB3099424.1"/>
    <property type="molecule type" value="Genomic_DNA"/>
</dbReference>
<organism evidence="1 2">
    <name type="scientific">Actinoplanes campanulatus</name>
    <dbReference type="NCBI Taxonomy" id="113559"/>
    <lineage>
        <taxon>Bacteria</taxon>
        <taxon>Bacillati</taxon>
        <taxon>Actinomycetota</taxon>
        <taxon>Actinomycetes</taxon>
        <taxon>Micromonosporales</taxon>
        <taxon>Micromonosporaceae</taxon>
        <taxon>Actinoplanes</taxon>
    </lineage>
</organism>
<dbReference type="RefSeq" id="WP_183225473.1">
    <property type="nucleotide sequence ID" value="NZ_BMPW01000021.1"/>
</dbReference>
<reference evidence="1 2" key="1">
    <citation type="submission" date="2020-08" db="EMBL/GenBank/DDBJ databases">
        <title>Genomic Encyclopedia of Type Strains, Phase III (KMG-III): the genomes of soil and plant-associated and newly described type strains.</title>
        <authorList>
            <person name="Whitman W."/>
        </authorList>
    </citation>
    <scope>NUCLEOTIDE SEQUENCE [LARGE SCALE GENOMIC DNA]</scope>
    <source>
        <strain evidence="1 2">CECT 3287</strain>
    </source>
</reference>